<feature type="compositionally biased region" description="Polar residues" evidence="11">
    <location>
        <begin position="238"/>
        <end position="254"/>
    </location>
</feature>
<feature type="transmembrane region" description="Helical" evidence="10">
    <location>
        <begin position="71"/>
        <end position="93"/>
    </location>
</feature>
<sequence length="273" mass="29994">MDVSQVLHFLFGIFGNATGLFLFLAPMVTFRRIIKNKSTEQFSGIPYNMTLLNCLLSAWYGLPFVSPNNMLVYTINGTGAVLEAIYVTIFIVYAPRKGKLRMLGLLALVLTVFAAVALVSVLALHGQKRKLLCGFAATIFSICMYASPLSIMRLVIRTKSVEFMPFFLSLFVFLCGTSWFVFGLLGRDPFIAVPNGFGCGLGALQLVLYAIFRDSKESRMHREGKGEGKAESIEMGTSKPQQSKGVQKSEQNGVPTKEPQDKAPLGTEQVPPV</sequence>
<feature type="transmembrane region" description="Helical" evidence="10">
    <location>
        <begin position="6"/>
        <end position="25"/>
    </location>
</feature>
<organism evidence="12 13">
    <name type="scientific">Colocasia esculenta</name>
    <name type="common">Wild taro</name>
    <name type="synonym">Arum esculentum</name>
    <dbReference type="NCBI Taxonomy" id="4460"/>
    <lineage>
        <taxon>Eukaryota</taxon>
        <taxon>Viridiplantae</taxon>
        <taxon>Streptophyta</taxon>
        <taxon>Embryophyta</taxon>
        <taxon>Tracheophyta</taxon>
        <taxon>Spermatophyta</taxon>
        <taxon>Magnoliopsida</taxon>
        <taxon>Liliopsida</taxon>
        <taxon>Araceae</taxon>
        <taxon>Aroideae</taxon>
        <taxon>Colocasieae</taxon>
        <taxon>Colocasia</taxon>
    </lineage>
</organism>
<comment type="similarity">
    <text evidence="2 10">Belongs to the SWEET sugar transporter family.</text>
</comment>
<evidence type="ECO:0000256" key="4">
    <source>
        <dbReference type="ARBA" id="ARBA00022475"/>
    </source>
</evidence>
<dbReference type="EMBL" id="NMUH01002566">
    <property type="protein sequence ID" value="MQM00781.1"/>
    <property type="molecule type" value="Genomic_DNA"/>
</dbReference>
<evidence type="ECO:0000256" key="1">
    <source>
        <dbReference type="ARBA" id="ARBA00004651"/>
    </source>
</evidence>
<keyword evidence="5 10" id="KW-0762">Sugar transport</keyword>
<dbReference type="GO" id="GO:0005886">
    <property type="term" value="C:plasma membrane"/>
    <property type="evidence" value="ECO:0007669"/>
    <property type="project" value="UniProtKB-SubCell"/>
</dbReference>
<dbReference type="GO" id="GO:0051119">
    <property type="term" value="F:sugar transmembrane transporter activity"/>
    <property type="evidence" value="ECO:0007669"/>
    <property type="project" value="InterPro"/>
</dbReference>
<dbReference type="FunFam" id="1.20.1280.290:FF:000002">
    <property type="entry name" value="Bidirectional sugar transporter SWEET"/>
    <property type="match status" value="1"/>
</dbReference>
<evidence type="ECO:0000256" key="6">
    <source>
        <dbReference type="ARBA" id="ARBA00022692"/>
    </source>
</evidence>
<dbReference type="PANTHER" id="PTHR10791">
    <property type="entry name" value="RAG1-ACTIVATING PROTEIN 1"/>
    <property type="match status" value="1"/>
</dbReference>
<evidence type="ECO:0000256" key="10">
    <source>
        <dbReference type="RuleBase" id="RU910715"/>
    </source>
</evidence>
<feature type="transmembrane region" description="Helical" evidence="10">
    <location>
        <begin position="163"/>
        <end position="185"/>
    </location>
</feature>
<evidence type="ECO:0000256" key="9">
    <source>
        <dbReference type="ARBA" id="ARBA00023136"/>
    </source>
</evidence>
<evidence type="ECO:0000256" key="5">
    <source>
        <dbReference type="ARBA" id="ARBA00022597"/>
    </source>
</evidence>
<keyword evidence="9 10" id="KW-0472">Membrane</keyword>
<dbReference type="FunFam" id="1.20.1280.290:FF:000014">
    <property type="entry name" value="Bidirectional sugar transporter SWEET"/>
    <property type="match status" value="1"/>
</dbReference>
<keyword evidence="8 10" id="KW-1133">Transmembrane helix</keyword>
<comment type="subcellular location">
    <subcellularLocation>
        <location evidence="1 10">Cell membrane</location>
        <topology evidence="1 10">Multi-pass membrane protein</topology>
    </subcellularLocation>
</comment>
<proteinExistence type="inferred from homology"/>
<dbReference type="PANTHER" id="PTHR10791:SF44">
    <property type="entry name" value="BIDIRECTIONAL SUGAR TRANSPORTER SWEET1"/>
    <property type="match status" value="1"/>
</dbReference>
<evidence type="ECO:0000256" key="11">
    <source>
        <dbReference type="SAM" id="MobiDB-lite"/>
    </source>
</evidence>
<evidence type="ECO:0000313" key="12">
    <source>
        <dbReference type="EMBL" id="MQM00781.1"/>
    </source>
</evidence>
<keyword evidence="7" id="KW-0677">Repeat</keyword>
<keyword evidence="6 10" id="KW-0812">Transmembrane</keyword>
<feature type="transmembrane region" description="Helical" evidence="10">
    <location>
        <begin position="45"/>
        <end position="65"/>
    </location>
</feature>
<evidence type="ECO:0000256" key="7">
    <source>
        <dbReference type="ARBA" id="ARBA00022737"/>
    </source>
</evidence>
<comment type="caution">
    <text evidence="12">The sequence shown here is derived from an EMBL/GenBank/DDBJ whole genome shotgun (WGS) entry which is preliminary data.</text>
</comment>
<feature type="transmembrane region" description="Helical" evidence="10">
    <location>
        <begin position="131"/>
        <end position="151"/>
    </location>
</feature>
<feature type="region of interest" description="Disordered" evidence="11">
    <location>
        <begin position="220"/>
        <end position="273"/>
    </location>
</feature>
<keyword evidence="4" id="KW-1003">Cell membrane</keyword>
<name>A0A843W4Z4_COLES</name>
<protein>
    <recommendedName>
        <fullName evidence="10">Bidirectional sugar transporter SWEET</fullName>
    </recommendedName>
</protein>
<evidence type="ECO:0000256" key="8">
    <source>
        <dbReference type="ARBA" id="ARBA00022989"/>
    </source>
</evidence>
<evidence type="ECO:0000256" key="2">
    <source>
        <dbReference type="ARBA" id="ARBA00007809"/>
    </source>
</evidence>
<keyword evidence="13" id="KW-1185">Reference proteome</keyword>
<feature type="transmembrane region" description="Helical" evidence="10">
    <location>
        <begin position="191"/>
        <end position="212"/>
    </location>
</feature>
<gene>
    <name evidence="12" type="ORF">Taro_033517</name>
</gene>
<dbReference type="OrthoDB" id="409725at2759"/>
<feature type="compositionally biased region" description="Basic and acidic residues" evidence="11">
    <location>
        <begin position="220"/>
        <end position="232"/>
    </location>
</feature>
<keyword evidence="3 10" id="KW-0813">Transport</keyword>
<evidence type="ECO:0000313" key="13">
    <source>
        <dbReference type="Proteomes" id="UP000652761"/>
    </source>
</evidence>
<dbReference type="SMR" id="A0A843W4Z4"/>
<dbReference type="Proteomes" id="UP000652761">
    <property type="component" value="Unassembled WGS sequence"/>
</dbReference>
<accession>A0A843W4Z4</accession>
<dbReference type="InterPro" id="IPR004316">
    <property type="entry name" value="SWEET_rpt"/>
</dbReference>
<dbReference type="Gene3D" id="1.20.1280.290">
    <property type="match status" value="2"/>
</dbReference>
<evidence type="ECO:0000256" key="3">
    <source>
        <dbReference type="ARBA" id="ARBA00022448"/>
    </source>
</evidence>
<comment type="function">
    <text evidence="10">Mediates both low-affinity uptake and efflux of sugar across the membrane.</text>
</comment>
<dbReference type="AlphaFoldDB" id="A0A843W4Z4"/>
<feature type="transmembrane region" description="Helical" evidence="10">
    <location>
        <begin position="105"/>
        <end position="125"/>
    </location>
</feature>
<dbReference type="InterPro" id="IPR047664">
    <property type="entry name" value="SWEET"/>
</dbReference>
<reference evidence="12" key="1">
    <citation type="submission" date="2017-07" db="EMBL/GenBank/DDBJ databases">
        <title>Taro Niue Genome Assembly and Annotation.</title>
        <authorList>
            <person name="Atibalentja N."/>
            <person name="Keating K."/>
            <person name="Fields C.J."/>
        </authorList>
    </citation>
    <scope>NUCLEOTIDE SEQUENCE</scope>
    <source>
        <strain evidence="12">Niue_2</strain>
        <tissue evidence="12">Leaf</tissue>
    </source>
</reference>
<dbReference type="Pfam" id="PF03083">
    <property type="entry name" value="MtN3_slv"/>
    <property type="match status" value="2"/>
</dbReference>